<reference evidence="3" key="1">
    <citation type="submission" date="2022-01" db="EMBL/GenBank/DDBJ databases">
        <title>Collection of gut derived symbiotic bacterial strains cultured from healthy donors.</title>
        <authorList>
            <person name="Lin H."/>
            <person name="Kohout C."/>
            <person name="Waligurski E."/>
            <person name="Pamer E.G."/>
        </authorList>
    </citation>
    <scope>NUCLEOTIDE SEQUENCE</scope>
    <source>
        <strain evidence="3">DFI.5.49</strain>
    </source>
</reference>
<dbReference type="InterPro" id="IPR004805">
    <property type="entry name" value="DnaE2/DnaE/PolC"/>
</dbReference>
<evidence type="ECO:0000313" key="4">
    <source>
        <dbReference type="Proteomes" id="UP001199915"/>
    </source>
</evidence>
<evidence type="ECO:0000259" key="1">
    <source>
        <dbReference type="Pfam" id="PF01336"/>
    </source>
</evidence>
<evidence type="ECO:0000259" key="2">
    <source>
        <dbReference type="Pfam" id="PF14579"/>
    </source>
</evidence>
<comment type="caution">
    <text evidence="3">The sequence shown here is derived from an EMBL/GenBank/DDBJ whole genome shotgun (WGS) entry which is preliminary data.</text>
</comment>
<dbReference type="Pfam" id="PF01336">
    <property type="entry name" value="tRNA_anti-codon"/>
    <property type="match status" value="1"/>
</dbReference>
<evidence type="ECO:0008006" key="5">
    <source>
        <dbReference type="Google" id="ProtNLM"/>
    </source>
</evidence>
<organism evidence="3 4">
    <name type="scientific">Fusicatenibacter saccharivorans</name>
    <dbReference type="NCBI Taxonomy" id="1150298"/>
    <lineage>
        <taxon>Bacteria</taxon>
        <taxon>Bacillati</taxon>
        <taxon>Bacillota</taxon>
        <taxon>Clostridia</taxon>
        <taxon>Lachnospirales</taxon>
        <taxon>Lachnospiraceae</taxon>
        <taxon>Fusicatenibacter</taxon>
    </lineage>
</organism>
<dbReference type="GO" id="GO:0008408">
    <property type="term" value="F:3'-5' exonuclease activity"/>
    <property type="evidence" value="ECO:0007669"/>
    <property type="project" value="InterPro"/>
</dbReference>
<dbReference type="SUPFAM" id="SSF160975">
    <property type="entry name" value="AF1531-like"/>
    <property type="match status" value="1"/>
</dbReference>
<feature type="domain" description="DNA polymerase helix-hairpin-helix motif" evidence="2">
    <location>
        <begin position="7"/>
        <end position="72"/>
    </location>
</feature>
<dbReference type="AlphaFoldDB" id="A0AAE3JRK0"/>
<dbReference type="PANTHER" id="PTHR32294:SF0">
    <property type="entry name" value="DNA POLYMERASE III SUBUNIT ALPHA"/>
    <property type="match status" value="1"/>
</dbReference>
<dbReference type="Pfam" id="PF14579">
    <property type="entry name" value="HHH_6"/>
    <property type="match status" value="1"/>
</dbReference>
<dbReference type="Proteomes" id="UP001199915">
    <property type="component" value="Unassembled WGS sequence"/>
</dbReference>
<gene>
    <name evidence="3" type="ORF">L0N21_01385</name>
</gene>
<dbReference type="InterPro" id="IPR029460">
    <property type="entry name" value="DNAPol_HHH"/>
</dbReference>
<evidence type="ECO:0000313" key="3">
    <source>
        <dbReference type="EMBL" id="MCG4764181.1"/>
    </source>
</evidence>
<name>A0AAE3JRK0_9FIRM</name>
<dbReference type="GO" id="GO:0003676">
    <property type="term" value="F:nucleic acid binding"/>
    <property type="evidence" value="ECO:0007669"/>
    <property type="project" value="InterPro"/>
</dbReference>
<dbReference type="Gene3D" id="1.10.150.870">
    <property type="match status" value="1"/>
</dbReference>
<feature type="domain" description="OB" evidence="1">
    <location>
        <begin position="163"/>
        <end position="236"/>
    </location>
</feature>
<protein>
    <recommendedName>
        <fullName evidence="5">DNA polymerase III subunit alpha</fullName>
    </recommendedName>
</protein>
<sequence>MQFSDYNGKILYGLAAIKGISSASMQEMIEERKKGKFQNYCDLLARVSIGKADMEKLIVSGALDKCGFSRTALKNAILPAFAIKNKYIKDYTTEEICRKLKEEISLSQSSDKENWLLQLNEEKELLGAYISGHPLEQFKLLKADKSITPLSHAEAEKPQIYMGVISNIKEFRQRNDGIGVTFDLEDWDGLASCIVFAQHYKQVQKYIKDGNVIKVYGYFNKQDEESFSNELIARQIFPCHPYSNHVFISFQSRTEWPDVCQSLKPYLVEQGHPVIFYECDNGSIREHLQFKGKEIFLNDDVLHLKTDAIRNIRKLNF</sequence>
<dbReference type="CDD" id="cd04485">
    <property type="entry name" value="DnaE_OBF"/>
    <property type="match status" value="1"/>
</dbReference>
<accession>A0AAE3JRK0</accession>
<dbReference type="GO" id="GO:0006260">
    <property type="term" value="P:DNA replication"/>
    <property type="evidence" value="ECO:0007669"/>
    <property type="project" value="InterPro"/>
</dbReference>
<proteinExistence type="predicted"/>
<dbReference type="EMBL" id="JAKNFS010000002">
    <property type="protein sequence ID" value="MCG4764181.1"/>
    <property type="molecule type" value="Genomic_DNA"/>
</dbReference>
<dbReference type="PANTHER" id="PTHR32294">
    <property type="entry name" value="DNA POLYMERASE III SUBUNIT ALPHA"/>
    <property type="match status" value="1"/>
</dbReference>
<dbReference type="InterPro" id="IPR004365">
    <property type="entry name" value="NA-bd_OB_tRNA"/>
</dbReference>